<keyword evidence="4" id="KW-1133">Transmembrane helix</keyword>
<feature type="transmembrane region" description="Helical" evidence="4">
    <location>
        <begin position="203"/>
        <end position="221"/>
    </location>
</feature>
<dbReference type="EMBL" id="JBBKTX010000024">
    <property type="protein sequence ID" value="MFK4754092.1"/>
    <property type="molecule type" value="Genomic_DNA"/>
</dbReference>
<evidence type="ECO:0000256" key="1">
    <source>
        <dbReference type="ARBA" id="ARBA00012374"/>
    </source>
</evidence>
<evidence type="ECO:0000313" key="7">
    <source>
        <dbReference type="Proteomes" id="UP001620597"/>
    </source>
</evidence>
<dbReference type="SMART" id="SM00014">
    <property type="entry name" value="acidPPc"/>
    <property type="match status" value="1"/>
</dbReference>
<feature type="domain" description="Phosphatidic acid phosphatase type 2/haloperoxidase" evidence="5">
    <location>
        <begin position="81"/>
        <end position="192"/>
    </location>
</feature>
<evidence type="ECO:0000259" key="5">
    <source>
        <dbReference type="SMART" id="SM00014"/>
    </source>
</evidence>
<reference evidence="6 7" key="1">
    <citation type="submission" date="2024-03" db="EMBL/GenBank/DDBJ databases">
        <title>High-quality draft genome sequence of Oceanobacter sp. wDCs-4.</title>
        <authorList>
            <person name="Dong C."/>
        </authorList>
    </citation>
    <scope>NUCLEOTIDE SEQUENCE [LARGE SCALE GENOMIC DNA]</scope>
    <source>
        <strain evidence="7">wDCs-4</strain>
    </source>
</reference>
<dbReference type="InterPro" id="IPR000326">
    <property type="entry name" value="PAP2/HPO"/>
</dbReference>
<dbReference type="Pfam" id="PF01569">
    <property type="entry name" value="PAP2"/>
    <property type="match status" value="1"/>
</dbReference>
<accession>A0ABW8NM76</accession>
<dbReference type="PANTHER" id="PTHR14969:SF13">
    <property type="entry name" value="AT30094P"/>
    <property type="match status" value="1"/>
</dbReference>
<dbReference type="InterPro" id="IPR036938">
    <property type="entry name" value="PAP2/HPO_sf"/>
</dbReference>
<feature type="transmembrane region" description="Helical" evidence="4">
    <location>
        <begin position="179"/>
        <end position="196"/>
    </location>
</feature>
<comment type="caution">
    <text evidence="6">The sequence shown here is derived from an EMBL/GenBank/DDBJ whole genome shotgun (WGS) entry which is preliminary data.</text>
</comment>
<evidence type="ECO:0000313" key="6">
    <source>
        <dbReference type="EMBL" id="MFK4754092.1"/>
    </source>
</evidence>
<feature type="transmembrane region" description="Helical" evidence="4">
    <location>
        <begin position="52"/>
        <end position="73"/>
    </location>
</feature>
<protein>
    <recommendedName>
        <fullName evidence="1">undecaprenyl-diphosphate phosphatase</fullName>
        <ecNumber evidence="1">3.6.1.27</ecNumber>
    </recommendedName>
    <alternativeName>
        <fullName evidence="2">Undecaprenyl pyrophosphate phosphatase</fullName>
    </alternativeName>
</protein>
<dbReference type="EC" id="3.6.1.27" evidence="1"/>
<feature type="transmembrane region" description="Helical" evidence="4">
    <location>
        <begin position="12"/>
        <end position="32"/>
    </location>
</feature>
<dbReference type="Proteomes" id="UP001620597">
    <property type="component" value="Unassembled WGS sequence"/>
</dbReference>
<dbReference type="RefSeq" id="WP_416207046.1">
    <property type="nucleotide sequence ID" value="NZ_JBBKTX010000024.1"/>
</dbReference>
<comment type="catalytic activity">
    <reaction evidence="3">
        <text>di-trans,octa-cis-undecaprenyl diphosphate + H2O = di-trans,octa-cis-undecaprenyl phosphate + phosphate + H(+)</text>
        <dbReference type="Rhea" id="RHEA:28094"/>
        <dbReference type="ChEBI" id="CHEBI:15377"/>
        <dbReference type="ChEBI" id="CHEBI:15378"/>
        <dbReference type="ChEBI" id="CHEBI:43474"/>
        <dbReference type="ChEBI" id="CHEBI:58405"/>
        <dbReference type="ChEBI" id="CHEBI:60392"/>
        <dbReference type="EC" id="3.6.1.27"/>
    </reaction>
</comment>
<gene>
    <name evidence="6" type="ORF">WG929_16895</name>
</gene>
<keyword evidence="4" id="KW-0812">Transmembrane</keyword>
<evidence type="ECO:0000256" key="2">
    <source>
        <dbReference type="ARBA" id="ARBA00032707"/>
    </source>
</evidence>
<sequence length="267" mass="28751">MTDHLSLRRRHLTPLLAAAGLLLLFALVVAIMDTNAALFLMLNQDASLLPNALWANLTFTADTVFAMSLLLLLASVRPSLFAPALVLLLLGTLFVHGSKALFDAARPAAVLIPDSFHIVGPVLRHHSFPSGHAFTALGTWTLVILALSPRWLMPLLIFALLAAASRIAVGAHWPLDVLVGAACGILGACLSAWLALKFGWLHHPAATFTSASLLTLAALYMPFFDSRYPDTQILANLVALVALLTAICRFWWPALSKRHQKANSSSV</sequence>
<name>A0ABW8NM76_9GAMM</name>
<dbReference type="Gene3D" id="1.20.144.10">
    <property type="entry name" value="Phosphatidic acid phosphatase type 2/haloperoxidase"/>
    <property type="match status" value="1"/>
</dbReference>
<organism evidence="6 7">
    <name type="scientific">Oceanobacter antarcticus</name>
    <dbReference type="NCBI Taxonomy" id="3133425"/>
    <lineage>
        <taxon>Bacteria</taxon>
        <taxon>Pseudomonadati</taxon>
        <taxon>Pseudomonadota</taxon>
        <taxon>Gammaproteobacteria</taxon>
        <taxon>Oceanospirillales</taxon>
        <taxon>Oceanospirillaceae</taxon>
        <taxon>Oceanobacter</taxon>
    </lineage>
</organism>
<dbReference type="PANTHER" id="PTHR14969">
    <property type="entry name" value="SPHINGOSINE-1-PHOSPHATE PHOSPHOHYDROLASE"/>
    <property type="match status" value="1"/>
</dbReference>
<keyword evidence="7" id="KW-1185">Reference proteome</keyword>
<keyword evidence="4" id="KW-0472">Membrane</keyword>
<dbReference type="SUPFAM" id="SSF48317">
    <property type="entry name" value="Acid phosphatase/Vanadium-dependent haloperoxidase"/>
    <property type="match status" value="1"/>
</dbReference>
<evidence type="ECO:0000256" key="4">
    <source>
        <dbReference type="SAM" id="Phobius"/>
    </source>
</evidence>
<feature type="transmembrane region" description="Helical" evidence="4">
    <location>
        <begin position="80"/>
        <end position="97"/>
    </location>
</feature>
<evidence type="ECO:0000256" key="3">
    <source>
        <dbReference type="ARBA" id="ARBA00047594"/>
    </source>
</evidence>
<feature type="transmembrane region" description="Helical" evidence="4">
    <location>
        <begin position="233"/>
        <end position="252"/>
    </location>
</feature>
<proteinExistence type="predicted"/>